<dbReference type="RefSeq" id="WP_136991440.1">
    <property type="nucleotide sequence ID" value="NZ_SZPQ01000027.1"/>
</dbReference>
<keyword evidence="1" id="KW-1133">Transmembrane helix</keyword>
<keyword evidence="1" id="KW-0812">Transmembrane</keyword>
<reference evidence="2 3" key="1">
    <citation type="submission" date="2019-04" db="EMBL/GenBank/DDBJ databases">
        <authorList>
            <person name="Li M."/>
            <person name="Gao C."/>
        </authorList>
    </citation>
    <scope>NUCLEOTIDE SEQUENCE [LARGE SCALE GENOMIC DNA]</scope>
    <source>
        <strain evidence="2 3">BGMRC 2031</strain>
    </source>
</reference>
<evidence type="ECO:0000313" key="3">
    <source>
        <dbReference type="Proteomes" id="UP000305202"/>
    </source>
</evidence>
<keyword evidence="3" id="KW-1185">Reference proteome</keyword>
<dbReference type="Proteomes" id="UP000305202">
    <property type="component" value="Unassembled WGS sequence"/>
</dbReference>
<gene>
    <name evidence="2" type="ORF">FCN80_17395</name>
</gene>
<dbReference type="EMBL" id="SZPQ01000027">
    <property type="protein sequence ID" value="TKI04590.1"/>
    <property type="molecule type" value="Genomic_DNA"/>
</dbReference>
<proteinExistence type="predicted"/>
<keyword evidence="1" id="KW-0472">Membrane</keyword>
<feature type="transmembrane region" description="Helical" evidence="1">
    <location>
        <begin position="90"/>
        <end position="113"/>
    </location>
</feature>
<sequence>MTPERFRNLVEIYGADAHRWPERERAQALTWAAAHPGGAERMSRASARLDRWLDEDSVPVPSAALMRRIVASAPGGKPERRAGQAGMTLAAYWWAGAAFVCVGLAGGLAGAFLTATLLSSTAPSFDNAAIYMMTSFSAPPAEGGAE</sequence>
<comment type="caution">
    <text evidence="2">The sequence shown here is derived from an EMBL/GenBank/DDBJ whole genome shotgun (WGS) entry which is preliminary data.</text>
</comment>
<evidence type="ECO:0000313" key="2">
    <source>
        <dbReference type="EMBL" id="TKI04590.1"/>
    </source>
</evidence>
<accession>A0ABY2SH46</accession>
<protein>
    <recommendedName>
        <fullName evidence="4">DUF4880 domain-containing protein</fullName>
    </recommendedName>
</protein>
<evidence type="ECO:0000256" key="1">
    <source>
        <dbReference type="SAM" id="Phobius"/>
    </source>
</evidence>
<organism evidence="2 3">
    <name type="scientific">Martelella alba</name>
    <dbReference type="NCBI Taxonomy" id="2590451"/>
    <lineage>
        <taxon>Bacteria</taxon>
        <taxon>Pseudomonadati</taxon>
        <taxon>Pseudomonadota</taxon>
        <taxon>Alphaproteobacteria</taxon>
        <taxon>Hyphomicrobiales</taxon>
        <taxon>Aurantimonadaceae</taxon>
        <taxon>Martelella</taxon>
    </lineage>
</organism>
<name>A0ABY2SH46_9HYPH</name>
<evidence type="ECO:0008006" key="4">
    <source>
        <dbReference type="Google" id="ProtNLM"/>
    </source>
</evidence>